<feature type="transmembrane region" description="Helical" evidence="2">
    <location>
        <begin position="12"/>
        <end position="29"/>
    </location>
</feature>
<keyword evidence="2" id="KW-0472">Membrane</keyword>
<evidence type="ECO:0000259" key="3">
    <source>
        <dbReference type="Pfam" id="PF02470"/>
    </source>
</evidence>
<reference evidence="4 5" key="1">
    <citation type="submission" date="2021-05" db="EMBL/GenBank/DDBJ databases">
        <title>Mycobacterium acidophilum sp. nov., an extremely acid-tolerant member of the genus Mycobacterium.</title>
        <authorList>
            <person name="Xia J."/>
        </authorList>
    </citation>
    <scope>NUCLEOTIDE SEQUENCE [LARGE SCALE GENOMIC DNA]</scope>
    <source>
        <strain evidence="4 5">M1</strain>
    </source>
</reference>
<protein>
    <submittedName>
        <fullName evidence="4">MCE family protein</fullName>
    </submittedName>
</protein>
<feature type="domain" description="Mce/MlaD" evidence="3">
    <location>
        <begin position="39"/>
        <end position="112"/>
    </location>
</feature>
<dbReference type="InterPro" id="IPR005693">
    <property type="entry name" value="Mce"/>
</dbReference>
<sequence>MLKPQIKRQLMAFSVMTAIALLVLGVYYLRLPSLMGIGQYTLKADLPAAGGLYKTANVTYRGVTIGKVTAVEPTEQGARATMSIGDKFHIPADAVANVHSVSAVGEQYLDLVSAGGKAPYLKSGHVITESTIPAAIGPALDTAYRGLAALPTEKISALLDETATAAGGLGPSLKRLVDSTQAIVGDFKDNLDDVDVIIDRSGPIIDSQVTAGDSIQQWARNLNMLSDQAAGRDPTVRYILKTLPDVEDLTYSFFSATKDSVPSLMANVAIIADMTKRYQQNIEQVLVFLPQAGSVIQTFLHTHKDRGALNVALGAIPGVPLGPLAAMGGIIPGLSLNWPPPCLTGYLPASQWRAFADTSPADVPEDYYCRIPQDEPSNNVRGVRNIPCADVPGKRAATPKDCRSDKPYIPMGTNPWYGDPNQIRTCPAMGARCDQPVEPGHVIPGPSINNGLNPLPADQVSPSPPPKNDPVSRPGSGHVQCNGQQPNPCIYTPGGGPAAVYNPQNGQVTGPDGSEYALEDSTNTGDDAWKSLLKVAPGLK</sequence>
<dbReference type="EMBL" id="JAHCLR010000056">
    <property type="protein sequence ID" value="MBS9535702.1"/>
    <property type="molecule type" value="Genomic_DNA"/>
</dbReference>
<feature type="region of interest" description="Disordered" evidence="1">
    <location>
        <begin position="437"/>
        <end position="525"/>
    </location>
</feature>
<gene>
    <name evidence="4" type="ORF">KIH27_19125</name>
</gene>
<proteinExistence type="predicted"/>
<keyword evidence="5" id="KW-1185">Reference proteome</keyword>
<dbReference type="Proteomes" id="UP001519535">
    <property type="component" value="Unassembled WGS sequence"/>
</dbReference>
<dbReference type="PANTHER" id="PTHR33371">
    <property type="entry name" value="INTERMEMBRANE PHOSPHOLIPID TRANSPORT SYSTEM BINDING PROTEIN MLAD-RELATED"/>
    <property type="match status" value="1"/>
</dbReference>
<keyword evidence="2" id="KW-1133">Transmembrane helix</keyword>
<name>A0ABS5RN23_9MYCO</name>
<dbReference type="InterPro" id="IPR003399">
    <property type="entry name" value="Mce/MlaD"/>
</dbReference>
<evidence type="ECO:0000313" key="5">
    <source>
        <dbReference type="Proteomes" id="UP001519535"/>
    </source>
</evidence>
<dbReference type="InterPro" id="IPR052336">
    <property type="entry name" value="MlaD_Phospholipid_Transporter"/>
</dbReference>
<evidence type="ECO:0000313" key="4">
    <source>
        <dbReference type="EMBL" id="MBS9535702.1"/>
    </source>
</evidence>
<comment type="caution">
    <text evidence="4">The sequence shown here is derived from an EMBL/GenBank/DDBJ whole genome shotgun (WGS) entry which is preliminary data.</text>
</comment>
<organism evidence="4 5">
    <name type="scientific">Mycolicibacter acidiphilus</name>
    <dbReference type="NCBI Taxonomy" id="2835306"/>
    <lineage>
        <taxon>Bacteria</taxon>
        <taxon>Bacillati</taxon>
        <taxon>Actinomycetota</taxon>
        <taxon>Actinomycetes</taxon>
        <taxon>Mycobacteriales</taxon>
        <taxon>Mycobacteriaceae</taxon>
        <taxon>Mycolicibacter</taxon>
    </lineage>
</organism>
<dbReference type="Pfam" id="PF02470">
    <property type="entry name" value="MlaD"/>
    <property type="match status" value="1"/>
</dbReference>
<keyword evidence="2" id="KW-0812">Transmembrane</keyword>
<evidence type="ECO:0000256" key="2">
    <source>
        <dbReference type="SAM" id="Phobius"/>
    </source>
</evidence>
<accession>A0ABS5RN23</accession>
<dbReference type="NCBIfam" id="TIGR00996">
    <property type="entry name" value="Mtu_fam_mce"/>
    <property type="match status" value="1"/>
</dbReference>
<dbReference type="PANTHER" id="PTHR33371:SF16">
    <property type="entry name" value="MCE-FAMILY PROTEIN MCE3F"/>
    <property type="match status" value="1"/>
</dbReference>
<evidence type="ECO:0000256" key="1">
    <source>
        <dbReference type="SAM" id="MobiDB-lite"/>
    </source>
</evidence>